<comment type="similarity">
    <text evidence="1">Belongs to the NAD(P)-dependent epimerase/dehydratase family.</text>
</comment>
<dbReference type="Gene3D" id="3.40.50.720">
    <property type="entry name" value="NAD(P)-binding Rossmann-like Domain"/>
    <property type="match status" value="1"/>
</dbReference>
<dbReference type="SUPFAM" id="SSF51735">
    <property type="entry name" value="NAD(P)-binding Rossmann-fold domains"/>
    <property type="match status" value="1"/>
</dbReference>
<dbReference type="Proteomes" id="UP001500305">
    <property type="component" value="Unassembled WGS sequence"/>
</dbReference>
<evidence type="ECO:0000259" key="2">
    <source>
        <dbReference type="Pfam" id="PF01370"/>
    </source>
</evidence>
<dbReference type="Pfam" id="PF01370">
    <property type="entry name" value="Epimerase"/>
    <property type="match status" value="2"/>
</dbReference>
<proteinExistence type="inferred from homology"/>
<dbReference type="PANTHER" id="PTHR43000">
    <property type="entry name" value="DTDP-D-GLUCOSE 4,6-DEHYDRATASE-RELATED"/>
    <property type="match status" value="1"/>
</dbReference>
<gene>
    <name evidence="3" type="ORF">GCM10010430_04520</name>
</gene>
<sequence>MRVLITGGAGFIGSHTADRLLDEGHQVRVLDALLPPVHADRRFPEHLLARGVEWIDGDVRDRSAWETALDGVDAVYHLAAYQDYLPDFSTFFTTNTASTALLYEVLVARGQRPQRVVVASSQAVYGEGAYRCLDCGGDEVLRLRARSVERLDRGDWELRCPRCGAVPVPDWTDESEVSPHNSYAISKYGQELAALALGERYGIPTVALRYSIVQGSRQSFRNAYSGILRIFAQRVLNGQPPVCYEDGSQLRDYVSVHDVVRANRLVLEDERAVGQALNVGGGRRVSILDYARLVGECAGVEVTPEVPGAYRAGDTRHVLSAIGRLEQLGWRPEVPLRDVIQEYLDWAVAQPDFIDGTAEADLRMRSLGTVRQSTSARTS</sequence>
<reference evidence="4" key="1">
    <citation type="journal article" date="2019" name="Int. J. Syst. Evol. Microbiol.">
        <title>The Global Catalogue of Microorganisms (GCM) 10K type strain sequencing project: providing services to taxonomists for standard genome sequencing and annotation.</title>
        <authorList>
            <consortium name="The Broad Institute Genomics Platform"/>
            <consortium name="The Broad Institute Genome Sequencing Center for Infectious Disease"/>
            <person name="Wu L."/>
            <person name="Ma J."/>
        </authorList>
    </citation>
    <scope>NUCLEOTIDE SEQUENCE [LARGE SCALE GENOMIC DNA]</scope>
    <source>
        <strain evidence="4">JCM 7356</strain>
    </source>
</reference>
<keyword evidence="4" id="KW-1185">Reference proteome</keyword>
<dbReference type="RefSeq" id="WP_344634461.1">
    <property type="nucleotide sequence ID" value="NZ_BAAATR010000002.1"/>
</dbReference>
<accession>A0ABP5Q7Q7</accession>
<name>A0ABP5Q7Q7_9ACTN</name>
<dbReference type="InterPro" id="IPR036291">
    <property type="entry name" value="NAD(P)-bd_dom_sf"/>
</dbReference>
<dbReference type="EMBL" id="BAAATR010000002">
    <property type="protein sequence ID" value="GAA2228031.1"/>
    <property type="molecule type" value="Genomic_DNA"/>
</dbReference>
<feature type="domain" description="NAD-dependent epimerase/dehydratase" evidence="2">
    <location>
        <begin position="3"/>
        <end position="129"/>
    </location>
</feature>
<comment type="caution">
    <text evidence="3">The sequence shown here is derived from an EMBL/GenBank/DDBJ whole genome shotgun (WGS) entry which is preliminary data.</text>
</comment>
<evidence type="ECO:0000313" key="4">
    <source>
        <dbReference type="Proteomes" id="UP001500305"/>
    </source>
</evidence>
<organism evidence="3 4">
    <name type="scientific">Kitasatospora cystarginea</name>
    <dbReference type="NCBI Taxonomy" id="58350"/>
    <lineage>
        <taxon>Bacteria</taxon>
        <taxon>Bacillati</taxon>
        <taxon>Actinomycetota</taxon>
        <taxon>Actinomycetes</taxon>
        <taxon>Kitasatosporales</taxon>
        <taxon>Streptomycetaceae</taxon>
        <taxon>Kitasatospora</taxon>
    </lineage>
</organism>
<evidence type="ECO:0000313" key="3">
    <source>
        <dbReference type="EMBL" id="GAA2228031.1"/>
    </source>
</evidence>
<feature type="domain" description="NAD-dependent epimerase/dehydratase" evidence="2">
    <location>
        <begin position="170"/>
        <end position="280"/>
    </location>
</feature>
<dbReference type="InterPro" id="IPR001509">
    <property type="entry name" value="Epimerase_deHydtase"/>
</dbReference>
<evidence type="ECO:0000256" key="1">
    <source>
        <dbReference type="ARBA" id="ARBA00007637"/>
    </source>
</evidence>
<protein>
    <submittedName>
        <fullName evidence="3">SDR family NAD(P)-dependent oxidoreductase</fullName>
    </submittedName>
</protein>